<dbReference type="InterPro" id="IPR000182">
    <property type="entry name" value="GNAT_dom"/>
</dbReference>
<feature type="binding site" evidence="4">
    <location>
        <begin position="245"/>
        <end position="247"/>
    </location>
    <ligand>
        <name>acetyl-CoA</name>
        <dbReference type="ChEBI" id="CHEBI:57288"/>
        <label>2</label>
    </ligand>
</feature>
<dbReference type="Gene3D" id="3.40.630.30">
    <property type="match status" value="1"/>
</dbReference>
<dbReference type="PROSITE" id="PS51186">
    <property type="entry name" value="GNAT"/>
    <property type="match status" value="2"/>
</dbReference>
<dbReference type="NCBIfam" id="TIGR03448">
    <property type="entry name" value="mycothiol_MshD"/>
    <property type="match status" value="1"/>
</dbReference>
<dbReference type="EC" id="2.3.1.189" evidence="4"/>
<proteinExistence type="inferred from homology"/>
<evidence type="ECO:0000313" key="7">
    <source>
        <dbReference type="Proteomes" id="UP000195101"/>
    </source>
</evidence>
<feature type="binding site" evidence="4">
    <location>
        <begin position="252"/>
        <end position="258"/>
    </location>
    <ligand>
        <name>acetyl-CoA</name>
        <dbReference type="ChEBI" id="CHEBI:57288"/>
        <label>2</label>
    </ligand>
</feature>
<dbReference type="GO" id="GO:0010125">
    <property type="term" value="P:mycothiol biosynthetic process"/>
    <property type="evidence" value="ECO:0007669"/>
    <property type="project" value="UniProtKB-UniRule"/>
</dbReference>
<dbReference type="HAMAP" id="MF_01698">
    <property type="entry name" value="MshD"/>
    <property type="match status" value="1"/>
</dbReference>
<evidence type="ECO:0000256" key="4">
    <source>
        <dbReference type="HAMAP-Rule" id="MF_01698"/>
    </source>
</evidence>
<feature type="domain" description="N-acetyltransferase" evidence="5">
    <location>
        <begin position="17"/>
        <end position="165"/>
    </location>
</feature>
<evidence type="ECO:0000313" key="6">
    <source>
        <dbReference type="EMBL" id="OUE25530.1"/>
    </source>
</evidence>
<dbReference type="InterPro" id="IPR050276">
    <property type="entry name" value="MshD_Acetyltransferase"/>
</dbReference>
<feature type="binding site" evidence="4">
    <location>
        <position position="234"/>
    </location>
    <ligand>
        <name>1D-myo-inositol 2-(L-cysteinylamino)-2-deoxy-alpha-D-glucopyranoside</name>
        <dbReference type="ChEBI" id="CHEBI:58887"/>
    </ligand>
</feature>
<comment type="catalytic activity">
    <reaction evidence="4">
        <text>1D-myo-inositol 2-(L-cysteinylamino)-2-deoxy-alpha-D-glucopyranoside + acetyl-CoA = mycothiol + CoA + H(+)</text>
        <dbReference type="Rhea" id="RHEA:26172"/>
        <dbReference type="ChEBI" id="CHEBI:15378"/>
        <dbReference type="ChEBI" id="CHEBI:16768"/>
        <dbReference type="ChEBI" id="CHEBI:57287"/>
        <dbReference type="ChEBI" id="CHEBI:57288"/>
        <dbReference type="ChEBI" id="CHEBI:58887"/>
        <dbReference type="EC" id="2.3.1.189"/>
    </reaction>
</comment>
<comment type="caution">
    <text evidence="4">Lacks conserved residue(s) required for the propagation of feature annotation.</text>
</comment>
<feature type="domain" description="N-acetyltransferase" evidence="5">
    <location>
        <begin position="168"/>
        <end position="308"/>
    </location>
</feature>
<feature type="binding site" evidence="4">
    <location>
        <position position="50"/>
    </location>
    <ligand>
        <name>1D-myo-inositol 2-(L-cysteinylamino)-2-deoxy-alpha-D-glucopyranoside</name>
        <dbReference type="ChEBI" id="CHEBI:58887"/>
    </ligand>
</feature>
<dbReference type="Pfam" id="PF00583">
    <property type="entry name" value="Acetyltransf_1"/>
    <property type="match status" value="1"/>
</dbReference>
<dbReference type="RefSeq" id="WP_086514244.1">
    <property type="nucleotide sequence ID" value="NZ_MDJZ01000011.1"/>
</dbReference>
<dbReference type="PANTHER" id="PTHR43617">
    <property type="entry name" value="L-AMINO ACID N-ACETYLTRANSFERASE"/>
    <property type="match status" value="1"/>
</dbReference>
<feature type="binding site" evidence="4">
    <location>
        <begin position="91"/>
        <end position="93"/>
    </location>
    <ligand>
        <name>acetyl-CoA</name>
        <dbReference type="ChEBI" id="CHEBI:57288"/>
        <label>1</label>
    </ligand>
</feature>
<protein>
    <recommendedName>
        <fullName evidence="4">Mycothiol acetyltransferase</fullName>
        <shortName evidence="4">MSH acetyltransferase</shortName>
        <ecNumber evidence="4">2.3.1.189</ecNumber>
    </recommendedName>
    <alternativeName>
        <fullName evidence="4">Mycothiol synthase</fullName>
    </alternativeName>
</protein>
<name>A0A251YMS2_9MICO</name>
<dbReference type="Pfam" id="PF13508">
    <property type="entry name" value="Acetyltransf_7"/>
    <property type="match status" value="1"/>
</dbReference>
<keyword evidence="1 4" id="KW-0808">Transferase</keyword>
<reference evidence="6 7" key="1">
    <citation type="submission" date="2016-08" db="EMBL/GenBank/DDBJ databases">
        <title>Genome sequence of Clavibacter michiganensis spp strain CFBP8019.</title>
        <authorList>
            <person name="Thapa S.P."/>
            <person name="Coaker G."/>
            <person name="Jacques M.-A."/>
        </authorList>
    </citation>
    <scope>NUCLEOTIDE SEQUENCE [LARGE SCALE GENOMIC DNA]</scope>
    <source>
        <strain evidence="6">CFBP8019</strain>
    </source>
</reference>
<dbReference type="EMBL" id="MDJZ01000011">
    <property type="protein sequence ID" value="OUE25530.1"/>
    <property type="molecule type" value="Genomic_DNA"/>
</dbReference>
<dbReference type="SUPFAM" id="SSF55729">
    <property type="entry name" value="Acyl-CoA N-acyltransferases (Nat)"/>
    <property type="match status" value="1"/>
</dbReference>
<keyword evidence="3 4" id="KW-0012">Acyltransferase</keyword>
<comment type="caution">
    <text evidence="6">The sequence shown here is derived from an EMBL/GenBank/DDBJ whole genome shotgun (WGS) entry which is preliminary data.</text>
</comment>
<evidence type="ECO:0000256" key="1">
    <source>
        <dbReference type="ARBA" id="ARBA00022679"/>
    </source>
</evidence>
<comment type="function">
    <text evidence="4">Catalyzes the transfer of acetyl from acetyl-CoA to desacetylmycothiol (Cys-GlcN-Ins) to form mycothiol.</text>
</comment>
<feature type="binding site" evidence="4">
    <location>
        <position position="279"/>
    </location>
    <ligand>
        <name>1D-myo-inositol 2-(L-cysteinylamino)-2-deoxy-alpha-D-glucopyranoside</name>
        <dbReference type="ChEBI" id="CHEBI:58887"/>
    </ligand>
</feature>
<dbReference type="InterPro" id="IPR016181">
    <property type="entry name" value="Acyl_CoA_acyltransferase"/>
</dbReference>
<feature type="binding site" evidence="4">
    <location>
        <position position="194"/>
    </location>
    <ligand>
        <name>1D-myo-inositol 2-(L-cysteinylamino)-2-deoxy-alpha-D-glucopyranoside</name>
        <dbReference type="ChEBI" id="CHEBI:58887"/>
    </ligand>
</feature>
<keyword evidence="2 4" id="KW-0677">Repeat</keyword>
<evidence type="ECO:0000256" key="2">
    <source>
        <dbReference type="ARBA" id="ARBA00022737"/>
    </source>
</evidence>
<gene>
    <name evidence="6" type="primary">mshD_2</name>
    <name evidence="4" type="synonym">mshD</name>
    <name evidence="6" type="ORF">BFL37_05970</name>
</gene>
<sequence length="308" mass="31985">MSAFPPPPEPDAPAHDARIARVEPAPDVVRGILALADRAREADGAAPFNEQTRLTLGADGGPDLLVASGADGSETGAAVVARGDGGIEAELVVDPAHRGQGIGRALLDAVLAEADGSPASVWAHGDHPAARALATATGLDRARELLQLRASVAEARAGLGSRPMPEGLALSSFTAADADDWVALNARAFASHPEQGRMTRGDLDDRAAEAWFDPTALLLARDGDGRLAGFHWLKVEDGQAEVYVLGVDPDRAARGLGSALLAAGLDLLAARGHDEVDLYVEADNAPALALYRRAAFRDAAVDVQYRRA</sequence>
<dbReference type="OrthoDB" id="3208058at2"/>
<evidence type="ECO:0000259" key="5">
    <source>
        <dbReference type="PROSITE" id="PS51186"/>
    </source>
</evidence>
<dbReference type="GO" id="GO:0008999">
    <property type="term" value="F:protein-N-terminal-alanine acetyltransferase activity"/>
    <property type="evidence" value="ECO:0007669"/>
    <property type="project" value="TreeGrafter"/>
</dbReference>
<accession>A0A251YMS2</accession>
<keyword evidence="7" id="KW-1185">Reference proteome</keyword>
<dbReference type="PANTHER" id="PTHR43617:SF31">
    <property type="entry name" value="MYCOTHIOL ACETYLTRANSFERASE"/>
    <property type="match status" value="1"/>
</dbReference>
<comment type="subunit">
    <text evidence="4">Monomer.</text>
</comment>
<organism evidence="6 7">
    <name type="scientific">Clavibacter michiganensis</name>
    <dbReference type="NCBI Taxonomy" id="28447"/>
    <lineage>
        <taxon>Bacteria</taxon>
        <taxon>Bacillati</taxon>
        <taxon>Actinomycetota</taxon>
        <taxon>Actinomycetes</taxon>
        <taxon>Micrococcales</taxon>
        <taxon>Microbacteriaceae</taxon>
        <taxon>Clavibacter</taxon>
    </lineage>
</organism>
<dbReference type="GO" id="GO:0035447">
    <property type="term" value="F:mycothiol synthase activity"/>
    <property type="evidence" value="ECO:0007669"/>
    <property type="project" value="UniProtKB-UniRule"/>
</dbReference>
<dbReference type="PIRSF" id="PIRSF021524">
    <property type="entry name" value="MSH_acetyltransferase"/>
    <property type="match status" value="1"/>
</dbReference>
<dbReference type="CDD" id="cd04301">
    <property type="entry name" value="NAT_SF"/>
    <property type="match status" value="1"/>
</dbReference>
<comment type="similarity">
    <text evidence="4">Belongs to the acetyltransferase family. MshD subfamily.</text>
</comment>
<dbReference type="InterPro" id="IPR017813">
    <property type="entry name" value="Mycothiol_AcTrfase"/>
</dbReference>
<evidence type="ECO:0000256" key="3">
    <source>
        <dbReference type="ARBA" id="ARBA00023315"/>
    </source>
</evidence>
<dbReference type="Proteomes" id="UP000195101">
    <property type="component" value="Unassembled WGS sequence"/>
</dbReference>
<dbReference type="AlphaFoldDB" id="A0A251YMS2"/>
<feature type="binding site" evidence="4">
    <location>
        <position position="241"/>
    </location>
    <ligand>
        <name>1D-myo-inositol 2-(L-cysteinylamino)-2-deoxy-alpha-D-glucopyranoside</name>
        <dbReference type="ChEBI" id="CHEBI:58887"/>
    </ligand>
</feature>